<name>A0ABR8P0N4_9GAMM</name>
<dbReference type="InterPro" id="IPR036097">
    <property type="entry name" value="HisK_dim/P_sf"/>
</dbReference>
<dbReference type="Gene3D" id="3.40.50.2300">
    <property type="match status" value="1"/>
</dbReference>
<evidence type="ECO:0000256" key="2">
    <source>
        <dbReference type="ARBA" id="ARBA00012438"/>
    </source>
</evidence>
<evidence type="ECO:0000256" key="6">
    <source>
        <dbReference type="SAM" id="Phobius"/>
    </source>
</evidence>
<dbReference type="SUPFAM" id="SSF52172">
    <property type="entry name" value="CheY-like"/>
    <property type="match status" value="1"/>
</dbReference>
<evidence type="ECO:0000256" key="3">
    <source>
        <dbReference type="ARBA" id="ARBA00022553"/>
    </source>
</evidence>
<keyword evidence="4" id="KW-0902">Two-component regulatory system</keyword>
<dbReference type="CDD" id="cd17546">
    <property type="entry name" value="REC_hyHK_CKI1_RcsC-like"/>
    <property type="match status" value="1"/>
</dbReference>
<feature type="modified residue" description="4-aspartylphosphate" evidence="5">
    <location>
        <position position="593"/>
    </location>
</feature>
<dbReference type="Gene3D" id="1.10.287.130">
    <property type="match status" value="1"/>
</dbReference>
<dbReference type="Gene3D" id="3.30.565.10">
    <property type="entry name" value="Histidine kinase-like ATPase, C-terminal domain"/>
    <property type="match status" value="1"/>
</dbReference>
<dbReference type="InterPro" id="IPR011006">
    <property type="entry name" value="CheY-like_superfamily"/>
</dbReference>
<keyword evidence="10" id="KW-1185">Reference proteome</keyword>
<organism evidence="9 10">
    <name type="scientific">Marinomonas colpomeniae</name>
    <dbReference type="NCBI Taxonomy" id="2774408"/>
    <lineage>
        <taxon>Bacteria</taxon>
        <taxon>Pseudomonadati</taxon>
        <taxon>Pseudomonadota</taxon>
        <taxon>Gammaproteobacteria</taxon>
        <taxon>Oceanospirillales</taxon>
        <taxon>Oceanospirillaceae</taxon>
        <taxon>Marinomonas</taxon>
    </lineage>
</organism>
<dbReference type="Proteomes" id="UP000604161">
    <property type="component" value="Unassembled WGS sequence"/>
</dbReference>
<feature type="domain" description="Histidine kinase" evidence="7">
    <location>
        <begin position="198"/>
        <end position="413"/>
    </location>
</feature>
<evidence type="ECO:0000256" key="4">
    <source>
        <dbReference type="ARBA" id="ARBA00023012"/>
    </source>
</evidence>
<dbReference type="InterPro" id="IPR003661">
    <property type="entry name" value="HisK_dim/P_dom"/>
</dbReference>
<dbReference type="CDD" id="cd00082">
    <property type="entry name" value="HisKA"/>
    <property type="match status" value="1"/>
</dbReference>
<dbReference type="Pfam" id="PF00512">
    <property type="entry name" value="HisKA"/>
    <property type="match status" value="1"/>
</dbReference>
<dbReference type="EC" id="2.7.13.3" evidence="2"/>
<evidence type="ECO:0000313" key="9">
    <source>
        <dbReference type="EMBL" id="MBD5771733.1"/>
    </source>
</evidence>
<dbReference type="InterPro" id="IPR001789">
    <property type="entry name" value="Sig_transdc_resp-reg_receiver"/>
</dbReference>
<proteinExistence type="predicted"/>
<feature type="domain" description="Response regulatory" evidence="8">
    <location>
        <begin position="544"/>
        <end position="660"/>
    </location>
</feature>
<reference evidence="9 10" key="1">
    <citation type="submission" date="2020-09" db="EMBL/GenBank/DDBJ databases">
        <title>Marinomonas sp. nov., isolated from the cysticercosis algae of Qingdao, China.</title>
        <authorList>
            <person name="Sun X."/>
        </authorList>
    </citation>
    <scope>NUCLEOTIDE SEQUENCE [LARGE SCALE GENOMIC DNA]</scope>
    <source>
        <strain evidence="9 10">SM2066</strain>
    </source>
</reference>
<comment type="caution">
    <text evidence="9">The sequence shown here is derived from an EMBL/GenBank/DDBJ whole genome shotgun (WGS) entry which is preliminary data.</text>
</comment>
<evidence type="ECO:0000256" key="5">
    <source>
        <dbReference type="PROSITE-ProRule" id="PRU00169"/>
    </source>
</evidence>
<dbReference type="EMBL" id="JACYFC010000003">
    <property type="protein sequence ID" value="MBD5771733.1"/>
    <property type="molecule type" value="Genomic_DNA"/>
</dbReference>
<keyword evidence="6" id="KW-0472">Membrane</keyword>
<dbReference type="SMART" id="SM00448">
    <property type="entry name" value="REC"/>
    <property type="match status" value="1"/>
</dbReference>
<dbReference type="SMART" id="SM00388">
    <property type="entry name" value="HisKA"/>
    <property type="match status" value="1"/>
</dbReference>
<dbReference type="Pfam" id="PF00072">
    <property type="entry name" value="Response_reg"/>
    <property type="match status" value="1"/>
</dbReference>
<evidence type="ECO:0000259" key="7">
    <source>
        <dbReference type="PROSITE" id="PS50109"/>
    </source>
</evidence>
<dbReference type="PRINTS" id="PR00344">
    <property type="entry name" value="BCTRLSENSOR"/>
</dbReference>
<dbReference type="SUPFAM" id="SSF55874">
    <property type="entry name" value="ATPase domain of HSP90 chaperone/DNA topoisomerase II/histidine kinase"/>
    <property type="match status" value="1"/>
</dbReference>
<dbReference type="RefSeq" id="WP_191595092.1">
    <property type="nucleotide sequence ID" value="NZ_JACYFC010000003.1"/>
</dbReference>
<evidence type="ECO:0000256" key="1">
    <source>
        <dbReference type="ARBA" id="ARBA00000085"/>
    </source>
</evidence>
<evidence type="ECO:0000259" key="8">
    <source>
        <dbReference type="PROSITE" id="PS50110"/>
    </source>
</evidence>
<dbReference type="SMART" id="SM00387">
    <property type="entry name" value="HATPase_c"/>
    <property type="match status" value="1"/>
</dbReference>
<dbReference type="PANTHER" id="PTHR45339:SF1">
    <property type="entry name" value="HYBRID SIGNAL TRANSDUCTION HISTIDINE KINASE J"/>
    <property type="match status" value="1"/>
</dbReference>
<protein>
    <recommendedName>
        <fullName evidence="2">histidine kinase</fullName>
        <ecNumber evidence="2">2.7.13.3</ecNumber>
    </recommendedName>
</protein>
<feature type="transmembrane region" description="Helical" evidence="6">
    <location>
        <begin position="135"/>
        <end position="158"/>
    </location>
</feature>
<dbReference type="PROSITE" id="PS50109">
    <property type="entry name" value="HIS_KIN"/>
    <property type="match status" value="1"/>
</dbReference>
<keyword evidence="6" id="KW-0812">Transmembrane</keyword>
<sequence>MSAAEEDALWASYQLDKELIKLRTSLQSLEENYNEVNLEETRIRFEILYSRVNVLENGKLKVLFSRSSNAVDILNHIREEVDEMDSILFSTNIVDVNSLLKESKSLVNKTESFILDALGTRALEKEKNRHDYQKLLTYLGGLIGLLTVTVMFIVYILFRQLKVVERSYEKSRQLTIELEEAVVFSEQALRVKSDFIATMSHEIRTPMNAIIGFSYLLMSGDVPEKYRDKIHSIQKAADGLLVIINRILDFSKIESGKVDLENSSFEIDRVLEYVYQVNEAEAKNKGLNFLVYRDFSMDNFLIGDETRLQQVLINLVSNAIKFTQVGSITVRVYKSHDSELIIEVSDTGIGIREGIDVFDVFKQADSSTTRIYGGTGLGLSITQKLVHLLGGVISYKSEENKGSQFTVTLPYLPDPQKISPAAETIALIKEDAVTSSLLDGLNMDRFFTLDSENISTCKKIFLTSLSFFNSNARLFQPKGKLLNETFFFFDGQVHSEGESSQPGLVTPRNLYRSFEETKIKAIDVRKNRLSFSKSNKSFPYRGKTVLLAEDNKINANIVMAILNKMKVSVDWVENGEEAYKKSTSNNYNLIIMDIRMPVMDGYQASEKIYYMLKERKPPIIVLTADVININKDDFKNSFFDDVLYKPLDPYAFIKKMEFWFENESFNKVSDIPSDNALKIIESRNSELVSELDSLQGLLMDGDVSAGVLVKKLMNTFSDYSGIDSMKLAIDDIENYDYQDALMKIKRFKRVHCHNVERGLLVD</sequence>
<comment type="catalytic activity">
    <reaction evidence="1">
        <text>ATP + protein L-histidine = ADP + protein N-phospho-L-histidine.</text>
        <dbReference type="EC" id="2.7.13.3"/>
    </reaction>
</comment>
<gene>
    <name evidence="9" type="ORF">IF202_11780</name>
</gene>
<dbReference type="InterPro" id="IPR003594">
    <property type="entry name" value="HATPase_dom"/>
</dbReference>
<dbReference type="PROSITE" id="PS50110">
    <property type="entry name" value="RESPONSE_REGULATORY"/>
    <property type="match status" value="1"/>
</dbReference>
<dbReference type="CDD" id="cd16922">
    <property type="entry name" value="HATPase_EvgS-ArcB-TorS-like"/>
    <property type="match status" value="1"/>
</dbReference>
<dbReference type="Pfam" id="PF02518">
    <property type="entry name" value="HATPase_c"/>
    <property type="match status" value="1"/>
</dbReference>
<evidence type="ECO:0000313" key="10">
    <source>
        <dbReference type="Proteomes" id="UP000604161"/>
    </source>
</evidence>
<keyword evidence="3 5" id="KW-0597">Phosphoprotein</keyword>
<accession>A0ABR8P0N4</accession>
<dbReference type="InterPro" id="IPR004358">
    <property type="entry name" value="Sig_transdc_His_kin-like_C"/>
</dbReference>
<keyword evidence="6" id="KW-1133">Transmembrane helix</keyword>
<dbReference type="PANTHER" id="PTHR45339">
    <property type="entry name" value="HYBRID SIGNAL TRANSDUCTION HISTIDINE KINASE J"/>
    <property type="match status" value="1"/>
</dbReference>
<dbReference type="InterPro" id="IPR036890">
    <property type="entry name" value="HATPase_C_sf"/>
</dbReference>
<dbReference type="SUPFAM" id="SSF47384">
    <property type="entry name" value="Homodimeric domain of signal transducing histidine kinase"/>
    <property type="match status" value="1"/>
</dbReference>
<dbReference type="InterPro" id="IPR005467">
    <property type="entry name" value="His_kinase_dom"/>
</dbReference>